<reference evidence="3 4" key="1">
    <citation type="submission" date="2024-10" db="EMBL/GenBank/DDBJ databases">
        <authorList>
            <person name="Topkara A.R."/>
            <person name="Saygin H."/>
        </authorList>
    </citation>
    <scope>NUCLEOTIDE SEQUENCE [LARGE SCALE GENOMIC DNA]</scope>
    <source>
        <strain evidence="3 4">M3C6</strain>
    </source>
</reference>
<feature type="domain" description="FHA" evidence="2">
    <location>
        <begin position="129"/>
        <end position="188"/>
    </location>
</feature>
<dbReference type="EMBL" id="JBICRM010000002">
    <property type="protein sequence ID" value="MFG1702561.1"/>
    <property type="molecule type" value="Genomic_DNA"/>
</dbReference>
<dbReference type="SUPFAM" id="SSF49879">
    <property type="entry name" value="SMAD/FHA domain"/>
    <property type="match status" value="1"/>
</dbReference>
<evidence type="ECO:0000256" key="1">
    <source>
        <dbReference type="ARBA" id="ARBA00022553"/>
    </source>
</evidence>
<accession>A0ABW7A5F5</accession>
<dbReference type="PANTHER" id="PTHR23308">
    <property type="entry name" value="NUCLEAR INHIBITOR OF PROTEIN PHOSPHATASE-1"/>
    <property type="match status" value="1"/>
</dbReference>
<dbReference type="InterPro" id="IPR008984">
    <property type="entry name" value="SMAD_FHA_dom_sf"/>
</dbReference>
<evidence type="ECO:0000259" key="2">
    <source>
        <dbReference type="PROSITE" id="PS50006"/>
    </source>
</evidence>
<evidence type="ECO:0000313" key="3">
    <source>
        <dbReference type="EMBL" id="MFG1702561.1"/>
    </source>
</evidence>
<dbReference type="Pfam" id="PF00498">
    <property type="entry name" value="FHA"/>
    <property type="match status" value="1"/>
</dbReference>
<dbReference type="Proteomes" id="UP001603978">
    <property type="component" value="Unassembled WGS sequence"/>
</dbReference>
<dbReference type="SMART" id="SM00240">
    <property type="entry name" value="FHA"/>
    <property type="match status" value="1"/>
</dbReference>
<evidence type="ECO:0000313" key="4">
    <source>
        <dbReference type="Proteomes" id="UP001603978"/>
    </source>
</evidence>
<dbReference type="InterPro" id="IPR050923">
    <property type="entry name" value="Cell_Proc_Reg/RNA_Proc"/>
</dbReference>
<dbReference type="RefSeq" id="WP_393162403.1">
    <property type="nucleotide sequence ID" value="NZ_JBICRM010000002.1"/>
</dbReference>
<sequence length="217" mass="22655">MATCPQGHQSGDDEYCDFCGTQMAGAPAAAPAEAQAGGTAAESCPVCQTPRAGQFCEVCGHDYSSDGSAAERGHPSVQVPVSGARWEAVTAADRTYYEKIIAEAGPDADAVAFPPYCPERSFALYGEQVRIGRRSKARNLAPEIDLTGPPEDPGVSHLHAVLLGQPDGSWMLVDPGSSNGTQVNGRPVKVNVPVRIGAGDKIHLGAWTVITIREGTP</sequence>
<dbReference type="CDD" id="cd00060">
    <property type="entry name" value="FHA"/>
    <property type="match status" value="1"/>
</dbReference>
<proteinExistence type="predicted"/>
<organism evidence="3 4">
    <name type="scientific">Nonomuraea marmarensis</name>
    <dbReference type="NCBI Taxonomy" id="3351344"/>
    <lineage>
        <taxon>Bacteria</taxon>
        <taxon>Bacillati</taxon>
        <taxon>Actinomycetota</taxon>
        <taxon>Actinomycetes</taxon>
        <taxon>Streptosporangiales</taxon>
        <taxon>Streptosporangiaceae</taxon>
        <taxon>Nonomuraea</taxon>
    </lineage>
</organism>
<keyword evidence="4" id="KW-1185">Reference proteome</keyword>
<protein>
    <submittedName>
        <fullName evidence="3">FHA domain-containing protein</fullName>
    </submittedName>
</protein>
<name>A0ABW7A5F5_9ACTN</name>
<dbReference type="Gene3D" id="2.60.200.20">
    <property type="match status" value="1"/>
</dbReference>
<dbReference type="InterPro" id="IPR000253">
    <property type="entry name" value="FHA_dom"/>
</dbReference>
<keyword evidence="1" id="KW-0597">Phosphoprotein</keyword>
<dbReference type="PROSITE" id="PS50006">
    <property type="entry name" value="FHA_DOMAIN"/>
    <property type="match status" value="1"/>
</dbReference>
<gene>
    <name evidence="3" type="ORF">ACFLIM_05150</name>
</gene>
<comment type="caution">
    <text evidence="3">The sequence shown here is derived from an EMBL/GenBank/DDBJ whole genome shotgun (WGS) entry which is preliminary data.</text>
</comment>